<feature type="coiled-coil region" evidence="4">
    <location>
        <begin position="248"/>
        <end position="275"/>
    </location>
</feature>
<dbReference type="CDD" id="cd03221">
    <property type="entry name" value="ABCF_EF-3"/>
    <property type="match status" value="1"/>
</dbReference>
<dbReference type="InterPro" id="IPR003593">
    <property type="entry name" value="AAA+_ATPase"/>
</dbReference>
<dbReference type="PROSITE" id="PS50893">
    <property type="entry name" value="ABC_TRANSPORTER_2"/>
    <property type="match status" value="2"/>
</dbReference>
<dbReference type="GO" id="GO:0005524">
    <property type="term" value="F:ATP binding"/>
    <property type="evidence" value="ECO:0007669"/>
    <property type="project" value="UniProtKB-KW"/>
</dbReference>
<dbReference type="SMART" id="SM00382">
    <property type="entry name" value="AAA"/>
    <property type="match status" value="2"/>
</dbReference>
<evidence type="ECO:0000313" key="6">
    <source>
        <dbReference type="EMBL" id="MBB3036422.1"/>
    </source>
</evidence>
<dbReference type="Proteomes" id="UP000567922">
    <property type="component" value="Unassembled WGS sequence"/>
</dbReference>
<feature type="domain" description="ABC transporter" evidence="5">
    <location>
        <begin position="346"/>
        <end position="542"/>
    </location>
</feature>
<dbReference type="FunFam" id="3.40.50.300:FF:000011">
    <property type="entry name" value="Putative ABC transporter ATP-binding component"/>
    <property type="match status" value="1"/>
</dbReference>
<organism evidence="6 7">
    <name type="scientific">Hoyosella altamirensis</name>
    <dbReference type="NCBI Taxonomy" id="616997"/>
    <lineage>
        <taxon>Bacteria</taxon>
        <taxon>Bacillati</taxon>
        <taxon>Actinomycetota</taxon>
        <taxon>Actinomycetes</taxon>
        <taxon>Mycobacteriales</taxon>
        <taxon>Hoyosellaceae</taxon>
        <taxon>Hoyosella</taxon>
    </lineage>
</organism>
<keyword evidence="1" id="KW-0677">Repeat</keyword>
<dbReference type="PANTHER" id="PTHR19211:SF14">
    <property type="entry name" value="ATP-BINDING CASSETTE SUB-FAMILY F MEMBER 1"/>
    <property type="match status" value="1"/>
</dbReference>
<dbReference type="PROSITE" id="PS00211">
    <property type="entry name" value="ABC_TRANSPORTER_1"/>
    <property type="match status" value="2"/>
</dbReference>
<dbReference type="Pfam" id="PF00005">
    <property type="entry name" value="ABC_tran"/>
    <property type="match status" value="2"/>
</dbReference>
<dbReference type="SUPFAM" id="SSF52540">
    <property type="entry name" value="P-loop containing nucleoside triphosphate hydrolases"/>
    <property type="match status" value="2"/>
</dbReference>
<dbReference type="OrthoDB" id="3239744at2"/>
<sequence length="542" mass="59088">MPHEILRAIDLVKIYDGRRVIDGLSLTASPGERIGLVGENGAGKSTLLRLLAGVEEPDGGTLERPLDSGFLAQELPYSPETTLQEAIDDALALTLQLSAELSLTAAELADKPDDPVMLARYGALLSRAEETGLWDAESRAEKVLDRLGLSGIARTTPLQAISGGQRSRLALAVLLIRQPRALLLDEPTNHLDETATTFVEEHLRTLPGTVVLASHDRAFLDAVCTTVIDLDPSRGGVTRYGGSYSHYLSEKQKERVRWEQQYAAEQAELHELEHSVTVTAREVSHGRPMRDNNKLGYDRLGGRVEKQVSRRVRNAQRRLDELERDQVAAPSQLLKFRASLTSASVIEEPALTATDVVVPRRLTIEALEITSSERLLVTGPNGAGKSTLLSVLAGTLQPTSGSVKVADGVTRKMLLQDVSFIRAHRSASLVYREHAGDDVPSLMELGLLTATQADSSVAHLSVGQRRRLALAILLASPPDVLLLDEPSNHLSLRLVEELEDAFDSAPGALIVASHDRWLRKRWDGREVRLLNGTAKEFVPLSA</sequence>
<accession>A0A839RI08</accession>
<proteinExistence type="predicted"/>
<evidence type="ECO:0000259" key="5">
    <source>
        <dbReference type="PROSITE" id="PS50893"/>
    </source>
</evidence>
<gene>
    <name evidence="6" type="ORF">FHU29_000856</name>
</gene>
<keyword evidence="2" id="KW-0547">Nucleotide-binding</keyword>
<evidence type="ECO:0000256" key="2">
    <source>
        <dbReference type="ARBA" id="ARBA00022741"/>
    </source>
</evidence>
<evidence type="ECO:0000256" key="3">
    <source>
        <dbReference type="ARBA" id="ARBA00022840"/>
    </source>
</evidence>
<evidence type="ECO:0000256" key="1">
    <source>
        <dbReference type="ARBA" id="ARBA00022737"/>
    </source>
</evidence>
<dbReference type="Gene3D" id="3.40.50.300">
    <property type="entry name" value="P-loop containing nucleotide triphosphate hydrolases"/>
    <property type="match status" value="2"/>
</dbReference>
<dbReference type="InterPro" id="IPR027417">
    <property type="entry name" value="P-loop_NTPase"/>
</dbReference>
<evidence type="ECO:0000313" key="7">
    <source>
        <dbReference type="Proteomes" id="UP000567922"/>
    </source>
</evidence>
<comment type="caution">
    <text evidence="6">The sequence shown here is derived from an EMBL/GenBank/DDBJ whole genome shotgun (WGS) entry which is preliminary data.</text>
</comment>
<dbReference type="InterPro" id="IPR050611">
    <property type="entry name" value="ABCF"/>
</dbReference>
<feature type="domain" description="ABC transporter" evidence="5">
    <location>
        <begin position="6"/>
        <end position="260"/>
    </location>
</feature>
<keyword evidence="7" id="KW-1185">Reference proteome</keyword>
<evidence type="ECO:0000256" key="4">
    <source>
        <dbReference type="SAM" id="Coils"/>
    </source>
</evidence>
<dbReference type="InterPro" id="IPR003439">
    <property type="entry name" value="ABC_transporter-like_ATP-bd"/>
</dbReference>
<protein>
    <submittedName>
        <fullName evidence="6">Macrolide transport system ATP-binding/permease protein</fullName>
    </submittedName>
</protein>
<dbReference type="GO" id="GO:0016887">
    <property type="term" value="F:ATP hydrolysis activity"/>
    <property type="evidence" value="ECO:0007669"/>
    <property type="project" value="InterPro"/>
</dbReference>
<dbReference type="AlphaFoldDB" id="A0A839RI08"/>
<name>A0A839RI08_9ACTN</name>
<keyword evidence="4" id="KW-0175">Coiled coil</keyword>
<keyword evidence="3 6" id="KW-0067">ATP-binding</keyword>
<reference evidence="6 7" key="1">
    <citation type="submission" date="2020-08" db="EMBL/GenBank/DDBJ databases">
        <title>Sequencing the genomes of 1000 actinobacteria strains.</title>
        <authorList>
            <person name="Klenk H.-P."/>
        </authorList>
    </citation>
    <scope>NUCLEOTIDE SEQUENCE [LARGE SCALE GENOMIC DNA]</scope>
    <source>
        <strain evidence="6 7">DSM 45258</strain>
    </source>
</reference>
<dbReference type="EMBL" id="JACHWS010000001">
    <property type="protein sequence ID" value="MBB3036422.1"/>
    <property type="molecule type" value="Genomic_DNA"/>
</dbReference>
<dbReference type="InterPro" id="IPR017871">
    <property type="entry name" value="ABC_transporter-like_CS"/>
</dbReference>
<dbReference type="RefSeq" id="WP_064440306.1">
    <property type="nucleotide sequence ID" value="NZ_BDDI01000007.1"/>
</dbReference>
<dbReference type="PANTHER" id="PTHR19211">
    <property type="entry name" value="ATP-BINDING TRANSPORT PROTEIN-RELATED"/>
    <property type="match status" value="1"/>
</dbReference>